<reference evidence="1" key="1">
    <citation type="submission" date="2024-06" db="EMBL/GenBank/DDBJ databases">
        <authorList>
            <person name="Agudelo-Romero P."/>
            <person name="Caparros-Martin J.A."/>
            <person name="Sharma A."/>
            <person name="Saladie M."/>
            <person name="Stick S.M."/>
            <person name="O'Gara F."/>
        </authorList>
    </citation>
    <scope>NUCLEOTIDE SEQUENCE</scope>
    <source>
        <strain evidence="1">VContig3</strain>
    </source>
</reference>
<organism evidence="1">
    <name type="scientific">Pakpunavirus sp</name>
    <dbReference type="NCBI Taxonomy" id="2833053"/>
    <lineage>
        <taxon>Viruses</taxon>
        <taxon>Duplodnaviria</taxon>
        <taxon>Heunggongvirae</taxon>
        <taxon>Uroviricota</taxon>
        <taxon>Caudoviricetes</taxon>
        <taxon>Vandenendeviridae</taxon>
        <taxon>Skurskavirinae</taxon>
        <taxon>Pakpunavirus</taxon>
    </lineage>
</organism>
<dbReference type="EMBL" id="PP986817">
    <property type="protein sequence ID" value="XDI97891.1"/>
    <property type="molecule type" value="Genomic_DNA"/>
</dbReference>
<dbReference type="Gene3D" id="3.40.91.30">
    <property type="match status" value="1"/>
</dbReference>
<sequence length="216" mass="24441">MRSKQTIFRHGGYEMRSHSETRWASIMDALSIGWVYEPEVFTTRHGWYVPDFFIPAAGVYLEVKGASPSELEKEKARDVELKTGCPVLFGFGDMEILGGELYHGVVSYEPEGHRVAYSTAELGDIVRQYLDGHTYSAYLRAGRRRERPACSLLGDVLVEVIQGMQSREQLERYKREIHAPLNAAKVEQHKTKSPAEHALGLFAQRAAVWRAQEKAA</sequence>
<proteinExistence type="predicted"/>
<protein>
    <submittedName>
        <fullName evidence="1">Uncharacterized protein</fullName>
    </submittedName>
</protein>
<accession>A0AB39BZG9</accession>
<name>A0AB39BZG9_9CAUD</name>
<evidence type="ECO:0000313" key="1">
    <source>
        <dbReference type="EMBL" id="XDI97891.1"/>
    </source>
</evidence>